<feature type="region of interest" description="Disordered" evidence="1">
    <location>
        <begin position="67"/>
        <end position="116"/>
    </location>
</feature>
<accession>A0A075HRW9</accession>
<sequence>MSSSLLLAPDYYTGFQNHAHDGIIREYPYITLSGPAGQFRMAIDTKPDGDDLREFACSGVNFDIEEKPSRRKRRSKLEGAQPRVGFGSLRARAESEKRVNRSKKRRVRKKDDANMNSLYSYEGEELDDGSGPHHHHGEIICQNCDEPHDIAHLLDRLEPHIEQIVSHRLEEHEAELRKELVAEFQKRRMASDQK</sequence>
<evidence type="ECO:0000313" key="2">
    <source>
        <dbReference type="EMBL" id="AIF19101.1"/>
    </source>
</evidence>
<reference evidence="2" key="1">
    <citation type="journal article" date="2014" name="Genome Biol. Evol.">
        <title>Pangenome evidence for extensive interdomain horizontal transfer affecting lineage core and shell genes in uncultured planktonic thaumarchaeota and euryarchaeota.</title>
        <authorList>
            <person name="Deschamps P."/>
            <person name="Zivanovic Y."/>
            <person name="Moreira D."/>
            <person name="Rodriguez-Valera F."/>
            <person name="Lopez-Garcia P."/>
        </authorList>
    </citation>
    <scope>NUCLEOTIDE SEQUENCE</scope>
</reference>
<name>A0A075HRW9_9EURY</name>
<evidence type="ECO:0000256" key="1">
    <source>
        <dbReference type="SAM" id="MobiDB-lite"/>
    </source>
</evidence>
<organism evidence="2">
    <name type="scientific">uncultured marine group II/III euryarchaeote KM3_85_D06</name>
    <dbReference type="NCBI Taxonomy" id="1456528"/>
    <lineage>
        <taxon>Archaea</taxon>
        <taxon>Methanobacteriati</taxon>
        <taxon>Methanobacteriota</taxon>
        <taxon>environmental samples</taxon>
    </lineage>
</organism>
<dbReference type="AlphaFoldDB" id="A0A075HRW9"/>
<protein>
    <submittedName>
        <fullName evidence="2">Uncharacterized protein</fullName>
    </submittedName>
</protein>
<proteinExistence type="predicted"/>
<dbReference type="EMBL" id="KF901129">
    <property type="protein sequence ID" value="AIF19101.1"/>
    <property type="molecule type" value="Genomic_DNA"/>
</dbReference>